<accession>A0A2N6UCR6</accession>
<sequence>MFTVITTTLIAGLIDGLNPISLTQQFILQSKIKSPYHILAFIFANSFVNFIFGLIFYFGFSNWIMLAFNWINHQFPTFWPITSLLMGAFIITYLIYKYRVKDKVEADQVDQADYHHIKNPDDNHLSPISLFMIGAATCVAELSSAAPYLALLGYFATSAITGLQATILLAFYSFILYVLPLYGLFFMSLFFNSKLTTIYSRVAQWLDFATAYILPLVFALIALVLLWYGFNNL</sequence>
<dbReference type="EMBL" id="PNHQ01000017">
    <property type="protein sequence ID" value="PMC79362.1"/>
    <property type="molecule type" value="Genomic_DNA"/>
</dbReference>
<gene>
    <name evidence="2" type="ORF">CJ191_07125</name>
</gene>
<evidence type="ECO:0000313" key="2">
    <source>
        <dbReference type="EMBL" id="PMC79362.1"/>
    </source>
</evidence>
<dbReference type="InterPro" id="IPR021315">
    <property type="entry name" value="Gap/Sap"/>
</dbReference>
<dbReference type="AlphaFoldDB" id="A0A2N6UCR6"/>
<feature type="transmembrane region" description="Helical" evidence="1">
    <location>
        <begin position="212"/>
        <end position="230"/>
    </location>
</feature>
<protein>
    <submittedName>
        <fullName evidence="2">Uncharacterized protein</fullName>
    </submittedName>
</protein>
<dbReference type="OrthoDB" id="2193865at2"/>
<name>A0A2N6UCR6_9LACT</name>
<feature type="transmembrane region" description="Helical" evidence="1">
    <location>
        <begin position="167"/>
        <end position="191"/>
    </location>
</feature>
<organism evidence="2 3">
    <name type="scientific">Aerococcus viridans</name>
    <dbReference type="NCBI Taxonomy" id="1377"/>
    <lineage>
        <taxon>Bacteria</taxon>
        <taxon>Bacillati</taxon>
        <taxon>Bacillota</taxon>
        <taxon>Bacilli</taxon>
        <taxon>Lactobacillales</taxon>
        <taxon>Aerococcaceae</taxon>
        <taxon>Aerococcus</taxon>
    </lineage>
</organism>
<evidence type="ECO:0000256" key="1">
    <source>
        <dbReference type="SAM" id="Phobius"/>
    </source>
</evidence>
<feature type="transmembrane region" description="Helical" evidence="1">
    <location>
        <begin position="78"/>
        <end position="96"/>
    </location>
</feature>
<evidence type="ECO:0000313" key="3">
    <source>
        <dbReference type="Proteomes" id="UP000235701"/>
    </source>
</evidence>
<dbReference type="Pfam" id="PF11139">
    <property type="entry name" value="SfLAP"/>
    <property type="match status" value="1"/>
</dbReference>
<proteinExistence type="predicted"/>
<keyword evidence="1" id="KW-0472">Membrane</keyword>
<feature type="transmembrane region" description="Helical" evidence="1">
    <location>
        <begin position="128"/>
        <end position="155"/>
    </location>
</feature>
<dbReference type="RefSeq" id="WP_102199389.1">
    <property type="nucleotide sequence ID" value="NZ_PNHQ01000017.1"/>
</dbReference>
<feature type="transmembrane region" description="Helical" evidence="1">
    <location>
        <begin position="38"/>
        <end position="58"/>
    </location>
</feature>
<keyword evidence="3" id="KW-1185">Reference proteome</keyword>
<keyword evidence="1" id="KW-0812">Transmembrane</keyword>
<dbReference type="Proteomes" id="UP000235701">
    <property type="component" value="Unassembled WGS sequence"/>
</dbReference>
<keyword evidence="1" id="KW-1133">Transmembrane helix</keyword>
<comment type="caution">
    <text evidence="2">The sequence shown here is derived from an EMBL/GenBank/DDBJ whole genome shotgun (WGS) entry which is preliminary data.</text>
</comment>
<reference evidence="2 3" key="1">
    <citation type="submission" date="2017-09" db="EMBL/GenBank/DDBJ databases">
        <title>Bacterial strain isolated from the female urinary microbiota.</title>
        <authorList>
            <person name="Thomas-White K."/>
            <person name="Kumar N."/>
            <person name="Forster S."/>
            <person name="Putonti C."/>
            <person name="Lawley T."/>
            <person name="Wolfe A.J."/>
        </authorList>
    </citation>
    <scope>NUCLEOTIDE SEQUENCE [LARGE SCALE GENOMIC DNA]</scope>
    <source>
        <strain evidence="2 3">UMB0240</strain>
    </source>
</reference>